<dbReference type="EMBL" id="BKCG01000012">
    <property type="protein sequence ID" value="GER60906.1"/>
    <property type="molecule type" value="Genomic_DNA"/>
</dbReference>
<evidence type="ECO:0000313" key="3">
    <source>
        <dbReference type="Proteomes" id="UP000326509"/>
    </source>
</evidence>
<reference evidence="2 3" key="1">
    <citation type="submission" date="2019-08" db="EMBL/GenBank/DDBJ databases">
        <title>Draft genome sequence of Ulvibacter marinus type strain NBRC 109484.</title>
        <authorList>
            <person name="Kawano K."/>
            <person name="Ushijima N."/>
            <person name="Kihara M."/>
            <person name="Itoh H."/>
        </authorList>
    </citation>
    <scope>NUCLEOTIDE SEQUENCE [LARGE SCALE GENOMIC DNA]</scope>
    <source>
        <strain evidence="2 3">NBRC 109484</strain>
    </source>
</reference>
<dbReference type="Gene3D" id="2.60.40.10">
    <property type="entry name" value="Immunoglobulins"/>
    <property type="match status" value="1"/>
</dbReference>
<dbReference type="Pfam" id="PF07610">
    <property type="entry name" value="DUF1573"/>
    <property type="match status" value="1"/>
</dbReference>
<dbReference type="AlphaFoldDB" id="A0A5J4J0T5"/>
<feature type="signal peptide" evidence="1">
    <location>
        <begin position="1"/>
        <end position="37"/>
    </location>
</feature>
<protein>
    <recommendedName>
        <fullName evidence="4">DUF1573 domain-containing protein</fullName>
    </recommendedName>
</protein>
<dbReference type="Proteomes" id="UP000326509">
    <property type="component" value="Unassembled WGS sequence"/>
</dbReference>
<proteinExistence type="predicted"/>
<dbReference type="PANTHER" id="PTHR37833:SF1">
    <property type="entry name" value="SIGNAL PEPTIDE PROTEIN"/>
    <property type="match status" value="1"/>
</dbReference>
<evidence type="ECO:0000256" key="1">
    <source>
        <dbReference type="SAM" id="SignalP"/>
    </source>
</evidence>
<feature type="chain" id="PRO_5023883424" description="DUF1573 domain-containing protein" evidence="1">
    <location>
        <begin position="38"/>
        <end position="170"/>
    </location>
</feature>
<dbReference type="PROSITE" id="PS51257">
    <property type="entry name" value="PROKAR_LIPOPROTEIN"/>
    <property type="match status" value="1"/>
</dbReference>
<evidence type="ECO:0008006" key="4">
    <source>
        <dbReference type="Google" id="ProtNLM"/>
    </source>
</evidence>
<dbReference type="InterPro" id="IPR011467">
    <property type="entry name" value="DUF1573"/>
</dbReference>
<comment type="caution">
    <text evidence="2">The sequence shown here is derived from an EMBL/GenBank/DDBJ whole genome shotgun (WGS) entry which is preliminary data.</text>
</comment>
<sequence>MSKLALLKIKTILTMKNSILVVAVMALFAFTSCKKNAADSVNETNVTAAADRDAKAGEYPVMQFEEKQYDFGELTQGTPVEHIFKFTNTGKSNLVIVDAKSSCGCTVPTYTDKPVAPGESGELLVKFNGSGKNQVSKTVTITANTEAGKETLLIKAFVNPKEGAAAGATK</sequence>
<evidence type="ECO:0000313" key="2">
    <source>
        <dbReference type="EMBL" id="GER60906.1"/>
    </source>
</evidence>
<dbReference type="InterPro" id="IPR013783">
    <property type="entry name" value="Ig-like_fold"/>
</dbReference>
<accession>A0A5J4J0T5</accession>
<dbReference type="PANTHER" id="PTHR37833">
    <property type="entry name" value="LIPOPROTEIN-RELATED"/>
    <property type="match status" value="1"/>
</dbReference>
<organism evidence="2 3">
    <name type="scientific">Patiriisocius marinus</name>
    <dbReference type="NCBI Taxonomy" id="1397112"/>
    <lineage>
        <taxon>Bacteria</taxon>
        <taxon>Pseudomonadati</taxon>
        <taxon>Bacteroidota</taxon>
        <taxon>Flavobacteriia</taxon>
        <taxon>Flavobacteriales</taxon>
        <taxon>Flavobacteriaceae</taxon>
        <taxon>Patiriisocius</taxon>
    </lineage>
</organism>
<keyword evidence="1" id="KW-0732">Signal</keyword>
<keyword evidence="3" id="KW-1185">Reference proteome</keyword>
<gene>
    <name evidence="2" type="ORF">ULMA_30140</name>
</gene>
<name>A0A5J4J0T5_9FLAO</name>